<evidence type="ECO:0000313" key="5">
    <source>
        <dbReference type="Proteomes" id="UP000054560"/>
    </source>
</evidence>
<dbReference type="Pfam" id="PF10558">
    <property type="entry name" value="MTP18"/>
    <property type="match status" value="2"/>
</dbReference>
<gene>
    <name evidence="4" type="ORF">SARC_05361</name>
</gene>
<dbReference type="GO" id="GO:0000266">
    <property type="term" value="P:mitochondrial fission"/>
    <property type="evidence" value="ECO:0007669"/>
    <property type="project" value="TreeGrafter"/>
</dbReference>
<dbReference type="Proteomes" id="UP000054560">
    <property type="component" value="Unassembled WGS sequence"/>
</dbReference>
<organism evidence="4 5">
    <name type="scientific">Sphaeroforma arctica JP610</name>
    <dbReference type="NCBI Taxonomy" id="667725"/>
    <lineage>
        <taxon>Eukaryota</taxon>
        <taxon>Ichthyosporea</taxon>
        <taxon>Ichthyophonida</taxon>
        <taxon>Sphaeroforma</taxon>
    </lineage>
</organism>
<protein>
    <recommendedName>
        <fullName evidence="2">Mitochondrial fission process protein 1</fullName>
    </recommendedName>
    <alternativeName>
        <fullName evidence="3">Mitochondrial 18 kDa protein</fullName>
    </alternativeName>
</protein>
<accession>A0A0L0G0H7</accession>
<comment type="similarity">
    <text evidence="1">Belongs to the MTFP1 family.</text>
</comment>
<evidence type="ECO:0000256" key="2">
    <source>
        <dbReference type="ARBA" id="ARBA00017835"/>
    </source>
</evidence>
<dbReference type="eggNOG" id="KOG3945">
    <property type="taxonomic scope" value="Eukaryota"/>
</dbReference>
<evidence type="ECO:0000313" key="4">
    <source>
        <dbReference type="EMBL" id="KNC82346.1"/>
    </source>
</evidence>
<dbReference type="EMBL" id="KQ241935">
    <property type="protein sequence ID" value="KNC82346.1"/>
    <property type="molecule type" value="Genomic_DNA"/>
</dbReference>
<dbReference type="PANTHER" id="PTHR11001:SF2">
    <property type="entry name" value="MITOCHONDRIAL FISSION PROCESS PROTEIN 1"/>
    <property type="match status" value="1"/>
</dbReference>
<dbReference type="OrthoDB" id="424969at2759"/>
<dbReference type="PANTHER" id="PTHR11001">
    <property type="entry name" value="MITOCHONDRIAL FISSION PROCESS PROTEIN 1"/>
    <property type="match status" value="1"/>
</dbReference>
<sequence length="289" mass="30109">MTSRIPCRKAVPATLDFWVELVGMHSLWTLRPFAKPAAQSAKVSAGVAKSVKYGTKITQNANIGTKVVNTAATGAKVAQTAKIGAVAAKTARTGKLVQTAARAAQNARSGAKLAKTAKNVAPIARSGGKTMKAVNSLTSTAKLTKGAKSLAMSGDVGTAIKPVVSPFIVKALYGVTYAYVSIDVLYSGYAVRQAGGEARDAARAMAQTMCFQGLASFALPGVIVHTQIHFAEKMFATVKSLKPYRKYGPTVAGLACIPLLPTLVDTPAEYLVATVFDVVWPSAFADSQA</sequence>
<dbReference type="GO" id="GO:0005739">
    <property type="term" value="C:mitochondrion"/>
    <property type="evidence" value="ECO:0007669"/>
    <property type="project" value="TreeGrafter"/>
</dbReference>
<dbReference type="AlphaFoldDB" id="A0A0L0G0H7"/>
<dbReference type="RefSeq" id="XP_014156248.1">
    <property type="nucleotide sequence ID" value="XM_014300773.1"/>
</dbReference>
<evidence type="ECO:0000256" key="1">
    <source>
        <dbReference type="ARBA" id="ARBA00009224"/>
    </source>
</evidence>
<evidence type="ECO:0000256" key="3">
    <source>
        <dbReference type="ARBA" id="ARBA00029631"/>
    </source>
</evidence>
<reference evidence="4 5" key="1">
    <citation type="submission" date="2011-02" db="EMBL/GenBank/DDBJ databases">
        <title>The Genome Sequence of Sphaeroforma arctica JP610.</title>
        <authorList>
            <consortium name="The Broad Institute Genome Sequencing Platform"/>
            <person name="Russ C."/>
            <person name="Cuomo C."/>
            <person name="Young S.K."/>
            <person name="Zeng Q."/>
            <person name="Gargeya S."/>
            <person name="Alvarado L."/>
            <person name="Berlin A."/>
            <person name="Chapman S.B."/>
            <person name="Chen Z."/>
            <person name="Freedman E."/>
            <person name="Gellesch M."/>
            <person name="Goldberg J."/>
            <person name="Griggs A."/>
            <person name="Gujja S."/>
            <person name="Heilman E."/>
            <person name="Heiman D."/>
            <person name="Howarth C."/>
            <person name="Mehta T."/>
            <person name="Neiman D."/>
            <person name="Pearson M."/>
            <person name="Roberts A."/>
            <person name="Saif S."/>
            <person name="Shea T."/>
            <person name="Shenoy N."/>
            <person name="Sisk P."/>
            <person name="Stolte C."/>
            <person name="Sykes S."/>
            <person name="White J."/>
            <person name="Yandava C."/>
            <person name="Burger G."/>
            <person name="Gray M.W."/>
            <person name="Holland P.W.H."/>
            <person name="King N."/>
            <person name="Lang F.B.F."/>
            <person name="Roger A.J."/>
            <person name="Ruiz-Trillo I."/>
            <person name="Haas B."/>
            <person name="Nusbaum C."/>
            <person name="Birren B."/>
        </authorList>
    </citation>
    <scope>NUCLEOTIDE SEQUENCE [LARGE SCALE GENOMIC DNA]</scope>
    <source>
        <strain evidence="4 5">JP610</strain>
    </source>
</reference>
<name>A0A0L0G0H7_9EUKA</name>
<proteinExistence type="inferred from homology"/>
<dbReference type="GeneID" id="25905865"/>
<keyword evidence="5" id="KW-1185">Reference proteome</keyword>
<dbReference type="InterPro" id="IPR019560">
    <property type="entry name" value="Mitochondrial_18_kDa_protein"/>
</dbReference>